<dbReference type="Proteomes" id="UP000298568">
    <property type="component" value="Chromosome"/>
</dbReference>
<evidence type="ECO:0000313" key="1">
    <source>
        <dbReference type="EMBL" id="QCO31122.1"/>
    </source>
</evidence>
<accession>A0A4D8S6F6</accession>
<dbReference type="Gene3D" id="3.40.50.1860">
    <property type="match status" value="1"/>
</dbReference>
<keyword evidence="1" id="KW-0413">Isomerase</keyword>
<reference evidence="1 2" key="1">
    <citation type="submission" date="2018-07" db="EMBL/GenBank/DDBJ databases">
        <title>Complete Genome Sequences of Extremely Thermoacidophilic, Metal-Mobilizing Type-Strain Members of the Archaeal Family Sulfolobaceae: Acidianus brierleyi DSM-1651T, Acidianus sulfidivorans DSM-18786T, Metallosphaera hakonensis DSM-7519T, and Metallosphaera prunae DSM-10039T.</title>
        <authorList>
            <person name="Counts J.A."/>
            <person name="Kelly R.M."/>
        </authorList>
    </citation>
    <scope>NUCLEOTIDE SEQUENCE [LARGE SCALE GENOMIC DNA]</scope>
    <source>
        <strain evidence="1 2">Ron 12/II</strain>
    </source>
</reference>
<keyword evidence="2" id="KW-1185">Reference proteome</keyword>
<name>A0A4D8S6F6_METPR</name>
<protein>
    <submittedName>
        <fullName evidence="1">Maleate cis-trans isomerase</fullName>
    </submittedName>
</protein>
<sequence>MRYYPGHGETPKERRRMFQELSKMKAEIEKADLIIYARSYGVFSSEGWKLLHSFFSKPVIISTEEIAKRVREKRVFLVSPYNQYRHDYEVKWLREFSKVVGSVALGRTGGDAISSTPPHLVESSVKIGHENPEAEIVYVACTILSTLPYLDRLKGGKPVITASSVLIEGVKWDG</sequence>
<gene>
    <name evidence="1" type="ORF">DFR88_00075</name>
</gene>
<proteinExistence type="predicted"/>
<dbReference type="EMBL" id="CP031156">
    <property type="protein sequence ID" value="QCO31122.1"/>
    <property type="molecule type" value="Genomic_DNA"/>
</dbReference>
<dbReference type="AlphaFoldDB" id="A0A4D8S6F6"/>
<organism evidence="1 2">
    <name type="scientific">Metallosphaera prunae</name>
    <dbReference type="NCBI Taxonomy" id="47304"/>
    <lineage>
        <taxon>Archaea</taxon>
        <taxon>Thermoproteota</taxon>
        <taxon>Thermoprotei</taxon>
        <taxon>Sulfolobales</taxon>
        <taxon>Sulfolobaceae</taxon>
        <taxon>Metallosphaera</taxon>
    </lineage>
</organism>
<dbReference type="GO" id="GO:0016855">
    <property type="term" value="F:racemase and epimerase activity, acting on amino acids and derivatives"/>
    <property type="evidence" value="ECO:0007669"/>
    <property type="project" value="InterPro"/>
</dbReference>
<evidence type="ECO:0000313" key="2">
    <source>
        <dbReference type="Proteomes" id="UP000298568"/>
    </source>
</evidence>
<dbReference type="KEGG" id="mpru:DFR88_00075"/>
<dbReference type="InterPro" id="IPR001920">
    <property type="entry name" value="Asp/Glu_race"/>
</dbReference>